<comment type="caution">
    <text evidence="2">The sequence shown here is derived from an EMBL/GenBank/DDBJ whole genome shotgun (WGS) entry which is preliminary data.</text>
</comment>
<organism evidence="2 3">
    <name type="scientific">Datura stramonium</name>
    <name type="common">Jimsonweed</name>
    <name type="synonym">Common thornapple</name>
    <dbReference type="NCBI Taxonomy" id="4076"/>
    <lineage>
        <taxon>Eukaryota</taxon>
        <taxon>Viridiplantae</taxon>
        <taxon>Streptophyta</taxon>
        <taxon>Embryophyta</taxon>
        <taxon>Tracheophyta</taxon>
        <taxon>Spermatophyta</taxon>
        <taxon>Magnoliopsida</taxon>
        <taxon>eudicotyledons</taxon>
        <taxon>Gunneridae</taxon>
        <taxon>Pentapetalae</taxon>
        <taxon>asterids</taxon>
        <taxon>lamiids</taxon>
        <taxon>Solanales</taxon>
        <taxon>Solanaceae</taxon>
        <taxon>Solanoideae</taxon>
        <taxon>Datureae</taxon>
        <taxon>Datura</taxon>
    </lineage>
</organism>
<evidence type="ECO:0000256" key="1">
    <source>
        <dbReference type="SAM" id="MobiDB-lite"/>
    </source>
</evidence>
<feature type="non-terminal residue" evidence="2">
    <location>
        <position position="1"/>
    </location>
</feature>
<feature type="region of interest" description="Disordered" evidence="1">
    <location>
        <begin position="1"/>
        <end position="20"/>
    </location>
</feature>
<protein>
    <submittedName>
        <fullName evidence="2">Uncharacterized protein</fullName>
    </submittedName>
</protein>
<proteinExistence type="predicted"/>
<evidence type="ECO:0000313" key="3">
    <source>
        <dbReference type="Proteomes" id="UP000823775"/>
    </source>
</evidence>
<gene>
    <name evidence="2" type="ORF">HAX54_010750</name>
</gene>
<feature type="compositionally biased region" description="Polar residues" evidence="1">
    <location>
        <begin position="10"/>
        <end position="19"/>
    </location>
</feature>
<dbReference type="Proteomes" id="UP000823775">
    <property type="component" value="Unassembled WGS sequence"/>
</dbReference>
<feature type="non-terminal residue" evidence="2">
    <location>
        <position position="59"/>
    </location>
</feature>
<evidence type="ECO:0000313" key="2">
    <source>
        <dbReference type="EMBL" id="MCD7470723.1"/>
    </source>
</evidence>
<sequence>NWRSADAHSRNVTPSQCSFHSGPVGFCIQAGVSPTPSGGIFRSHPVKFQSSSLIPWICP</sequence>
<accession>A0ABS8THQ8</accession>
<dbReference type="EMBL" id="JACEIK010001599">
    <property type="protein sequence ID" value="MCD7470723.1"/>
    <property type="molecule type" value="Genomic_DNA"/>
</dbReference>
<reference evidence="2 3" key="1">
    <citation type="journal article" date="2021" name="BMC Genomics">
        <title>Datura genome reveals duplications of psychoactive alkaloid biosynthetic genes and high mutation rate following tissue culture.</title>
        <authorList>
            <person name="Rajewski A."/>
            <person name="Carter-House D."/>
            <person name="Stajich J."/>
            <person name="Litt A."/>
        </authorList>
    </citation>
    <scope>NUCLEOTIDE SEQUENCE [LARGE SCALE GENOMIC DNA]</scope>
    <source>
        <strain evidence="2">AR-01</strain>
    </source>
</reference>
<keyword evidence="3" id="KW-1185">Reference proteome</keyword>
<name>A0ABS8THQ8_DATST</name>